<proteinExistence type="predicted"/>
<protein>
    <submittedName>
        <fullName evidence="2">Transposase InsO family protein</fullName>
    </submittedName>
</protein>
<keyword evidence="3" id="KW-1185">Reference proteome</keyword>
<dbReference type="PANTHER" id="PTHR47515">
    <property type="entry name" value="LOW CALCIUM RESPONSE LOCUS PROTEIN T"/>
    <property type="match status" value="1"/>
</dbReference>
<feature type="domain" description="HTH-like" evidence="1">
    <location>
        <begin position="3"/>
        <end position="48"/>
    </location>
</feature>
<sequence>MQINELAATRVRYGYRRIHVLLQREGWQINHKRARRIYRELGLQLRNKTPKRKVKAKLREDRVQPTAPNECWSMDFLSDQLFDGRKVRVLSIVDNFLGYRLHWMSGTVTRGVMLSMRLSVLQGNMAAHSGSE</sequence>
<dbReference type="Proteomes" id="UP000581447">
    <property type="component" value="Unassembled WGS sequence"/>
</dbReference>
<dbReference type="Pfam" id="PF13276">
    <property type="entry name" value="HTH_21"/>
    <property type="match status" value="1"/>
</dbReference>
<name>A0A840B7B0_9SPHN</name>
<dbReference type="InterPro" id="IPR025948">
    <property type="entry name" value="HTH-like_dom"/>
</dbReference>
<evidence type="ECO:0000313" key="3">
    <source>
        <dbReference type="Proteomes" id="UP000581447"/>
    </source>
</evidence>
<accession>A0A840B7B0</accession>
<organism evidence="2 3">
    <name type="scientific">Sphingorhabdus rigui</name>
    <dbReference type="NCBI Taxonomy" id="1282858"/>
    <lineage>
        <taxon>Bacteria</taxon>
        <taxon>Pseudomonadati</taxon>
        <taxon>Pseudomonadota</taxon>
        <taxon>Alphaproteobacteria</taxon>
        <taxon>Sphingomonadales</taxon>
        <taxon>Sphingomonadaceae</taxon>
        <taxon>Sphingorhabdus</taxon>
    </lineage>
</organism>
<dbReference type="EMBL" id="JACIEA010000004">
    <property type="protein sequence ID" value="MBB3944005.1"/>
    <property type="molecule type" value="Genomic_DNA"/>
</dbReference>
<evidence type="ECO:0000313" key="2">
    <source>
        <dbReference type="EMBL" id="MBB3944005.1"/>
    </source>
</evidence>
<gene>
    <name evidence="2" type="ORF">GGR91_002274</name>
</gene>
<comment type="caution">
    <text evidence="2">The sequence shown here is derived from an EMBL/GenBank/DDBJ whole genome shotgun (WGS) entry which is preliminary data.</text>
</comment>
<evidence type="ECO:0000259" key="1">
    <source>
        <dbReference type="Pfam" id="PF13276"/>
    </source>
</evidence>
<dbReference type="SUPFAM" id="SSF53098">
    <property type="entry name" value="Ribonuclease H-like"/>
    <property type="match status" value="1"/>
</dbReference>
<dbReference type="PANTHER" id="PTHR47515:SF1">
    <property type="entry name" value="BLR2054 PROTEIN"/>
    <property type="match status" value="1"/>
</dbReference>
<dbReference type="AlphaFoldDB" id="A0A840B7B0"/>
<reference evidence="2 3" key="1">
    <citation type="submission" date="2020-08" db="EMBL/GenBank/DDBJ databases">
        <title>Genomic Encyclopedia of Type Strains, Phase IV (KMG-IV): sequencing the most valuable type-strain genomes for metagenomic binning, comparative biology and taxonomic classification.</title>
        <authorList>
            <person name="Goeker M."/>
        </authorList>
    </citation>
    <scope>NUCLEOTIDE SEQUENCE [LARGE SCALE GENOMIC DNA]</scope>
    <source>
        <strain evidence="2 3">DSM 29050</strain>
    </source>
</reference>
<dbReference type="InterPro" id="IPR012337">
    <property type="entry name" value="RNaseH-like_sf"/>
</dbReference>